<comment type="similarity">
    <text evidence="2">Belongs to the ABC transporter superfamily.</text>
</comment>
<evidence type="ECO:0000256" key="5">
    <source>
        <dbReference type="ARBA" id="ARBA00022741"/>
    </source>
</evidence>
<evidence type="ECO:0000256" key="4">
    <source>
        <dbReference type="ARBA" id="ARBA00022475"/>
    </source>
</evidence>
<dbReference type="InterPro" id="IPR003593">
    <property type="entry name" value="AAA+_ATPase"/>
</dbReference>
<gene>
    <name evidence="9" type="ORF">RGB73_07620</name>
</gene>
<dbReference type="PROSITE" id="PS00211">
    <property type="entry name" value="ABC_TRANSPORTER_1"/>
    <property type="match status" value="1"/>
</dbReference>
<dbReference type="PANTHER" id="PTHR43297">
    <property type="entry name" value="OLIGOPEPTIDE TRANSPORT ATP-BINDING PROTEIN APPD"/>
    <property type="match status" value="1"/>
</dbReference>
<proteinExistence type="inferred from homology"/>
<dbReference type="Gene3D" id="3.40.50.300">
    <property type="entry name" value="P-loop containing nucleotide triphosphate hydrolases"/>
    <property type="match status" value="1"/>
</dbReference>
<dbReference type="InterPro" id="IPR013563">
    <property type="entry name" value="Oligopep_ABC_C"/>
</dbReference>
<evidence type="ECO:0000256" key="6">
    <source>
        <dbReference type="ARBA" id="ARBA00022840"/>
    </source>
</evidence>
<dbReference type="InterPro" id="IPR003439">
    <property type="entry name" value="ABC_transporter-like_ATP-bd"/>
</dbReference>
<dbReference type="CDD" id="cd03257">
    <property type="entry name" value="ABC_NikE_OppD_transporters"/>
    <property type="match status" value="1"/>
</dbReference>
<evidence type="ECO:0000256" key="1">
    <source>
        <dbReference type="ARBA" id="ARBA00004202"/>
    </source>
</evidence>
<keyword evidence="4" id="KW-1003">Cell membrane</keyword>
<evidence type="ECO:0000256" key="2">
    <source>
        <dbReference type="ARBA" id="ARBA00005417"/>
    </source>
</evidence>
<keyword evidence="7" id="KW-0472">Membrane</keyword>
<dbReference type="InterPro" id="IPR050388">
    <property type="entry name" value="ABC_Ni/Peptide_Import"/>
</dbReference>
<feature type="domain" description="ABC transporter" evidence="8">
    <location>
        <begin position="6"/>
        <end position="254"/>
    </location>
</feature>
<accession>A0ABY9T7U3</accession>
<dbReference type="RefSeq" id="WP_310770599.1">
    <property type="nucleotide sequence ID" value="NZ_CP134050.1"/>
</dbReference>
<keyword evidence="6 9" id="KW-0067">ATP-binding</keyword>
<protein>
    <submittedName>
        <fullName evidence="9">ABC transporter ATP-binding protein</fullName>
    </submittedName>
</protein>
<dbReference type="EMBL" id="CP134050">
    <property type="protein sequence ID" value="WNC16175.1"/>
    <property type="molecule type" value="Genomic_DNA"/>
</dbReference>
<keyword evidence="3" id="KW-0813">Transport</keyword>
<dbReference type="SUPFAM" id="SSF52540">
    <property type="entry name" value="P-loop containing nucleoside triphosphate hydrolases"/>
    <property type="match status" value="1"/>
</dbReference>
<dbReference type="SMART" id="SM00382">
    <property type="entry name" value="AAA"/>
    <property type="match status" value="1"/>
</dbReference>
<comment type="subcellular location">
    <subcellularLocation>
        <location evidence="1">Cell membrane</location>
        <topology evidence="1">Peripheral membrane protein</topology>
    </subcellularLocation>
</comment>
<reference evidence="9 10" key="1">
    <citation type="submission" date="2023-09" db="EMBL/GenBank/DDBJ databases">
        <title>Complete Genome and Methylome dissection of Bacillus brevis NEB573 original source of BbsI restriction endonuclease.</title>
        <authorList>
            <person name="Fomenkov A."/>
            <person name="Roberts R.D."/>
        </authorList>
    </citation>
    <scope>NUCLEOTIDE SEQUENCE [LARGE SCALE GENOMIC DNA]</scope>
    <source>
        <strain evidence="9 10">NEB573</strain>
    </source>
</reference>
<organism evidence="9 10">
    <name type="scientific">Brevibacillus brevis</name>
    <name type="common">Bacillus brevis</name>
    <dbReference type="NCBI Taxonomy" id="1393"/>
    <lineage>
        <taxon>Bacteria</taxon>
        <taxon>Bacillati</taxon>
        <taxon>Bacillota</taxon>
        <taxon>Bacilli</taxon>
        <taxon>Bacillales</taxon>
        <taxon>Paenibacillaceae</taxon>
        <taxon>Brevibacillus</taxon>
    </lineage>
</organism>
<dbReference type="Proteomes" id="UP001256827">
    <property type="component" value="Chromosome"/>
</dbReference>
<dbReference type="InterPro" id="IPR027417">
    <property type="entry name" value="P-loop_NTPase"/>
</dbReference>
<evidence type="ECO:0000256" key="7">
    <source>
        <dbReference type="ARBA" id="ARBA00023136"/>
    </source>
</evidence>
<dbReference type="PANTHER" id="PTHR43297:SF2">
    <property type="entry name" value="DIPEPTIDE TRANSPORT ATP-BINDING PROTEIN DPPD"/>
    <property type="match status" value="1"/>
</dbReference>
<dbReference type="Pfam" id="PF08352">
    <property type="entry name" value="oligo_HPY"/>
    <property type="match status" value="1"/>
</dbReference>
<dbReference type="GO" id="GO:0005524">
    <property type="term" value="F:ATP binding"/>
    <property type="evidence" value="ECO:0007669"/>
    <property type="project" value="UniProtKB-KW"/>
</dbReference>
<evidence type="ECO:0000313" key="9">
    <source>
        <dbReference type="EMBL" id="WNC16175.1"/>
    </source>
</evidence>
<evidence type="ECO:0000259" key="8">
    <source>
        <dbReference type="PROSITE" id="PS50893"/>
    </source>
</evidence>
<sequence>MKNKLLEIKGLKTYFDTEDGLVPAVDGVDITICEGETVGIVGESGCGKSVTSLTAMRLTSGKVVAGSIAFQGKDLLALSDEEMRLLRGHEMAMIFQEPMTSLNPVFTIGQQIGEAVEIHLKLGKQKARERSVEMLKLVGIPRPEQIVDEYPHQLSGGMRQRVMIAMAMACNPKLLIADEPTTALDVTIQAQILDLMRELKEKQGTAIMMITHDLGVVAEMCDRVIVMYAGKVVEEADVVTLFTNPQHPYTKGLMNSIPSLEGQARRLYSIKGNVPVPGTIRDGCSFAPRCEFAMDYCRQHAPRLVEVESGHLSRCWLHTEEREGKGHDETAAG</sequence>
<dbReference type="NCBIfam" id="TIGR01727">
    <property type="entry name" value="oligo_HPY"/>
    <property type="match status" value="1"/>
</dbReference>
<dbReference type="PROSITE" id="PS50893">
    <property type="entry name" value="ABC_TRANSPORTER_2"/>
    <property type="match status" value="1"/>
</dbReference>
<evidence type="ECO:0000313" key="10">
    <source>
        <dbReference type="Proteomes" id="UP001256827"/>
    </source>
</evidence>
<keyword evidence="5" id="KW-0547">Nucleotide-binding</keyword>
<name>A0ABY9T7U3_BREBE</name>
<dbReference type="InterPro" id="IPR017871">
    <property type="entry name" value="ABC_transporter-like_CS"/>
</dbReference>
<dbReference type="Pfam" id="PF00005">
    <property type="entry name" value="ABC_tran"/>
    <property type="match status" value="1"/>
</dbReference>
<keyword evidence="10" id="KW-1185">Reference proteome</keyword>
<evidence type="ECO:0000256" key="3">
    <source>
        <dbReference type="ARBA" id="ARBA00022448"/>
    </source>
</evidence>